<evidence type="ECO:0000313" key="3">
    <source>
        <dbReference type="Proteomes" id="UP001282284"/>
    </source>
</evidence>
<gene>
    <name evidence="2" type="ORF">QT711_14320</name>
</gene>
<dbReference type="Proteomes" id="UP001282284">
    <property type="component" value="Unassembled WGS sequence"/>
</dbReference>
<comment type="caution">
    <text evidence="2">The sequence shown here is derived from an EMBL/GenBank/DDBJ whole genome shotgun (WGS) entry which is preliminary data.</text>
</comment>
<organism evidence="2 3">
    <name type="scientific">Sporosarcina saromensis</name>
    <dbReference type="NCBI Taxonomy" id="359365"/>
    <lineage>
        <taxon>Bacteria</taxon>
        <taxon>Bacillati</taxon>
        <taxon>Bacillota</taxon>
        <taxon>Bacilli</taxon>
        <taxon>Bacillales</taxon>
        <taxon>Caryophanaceae</taxon>
        <taxon>Sporosarcina</taxon>
    </lineage>
</organism>
<protein>
    <recommendedName>
        <fullName evidence="4">Tripartite tricarboxylate transporter TctB family protein</fullName>
    </recommendedName>
</protein>
<accession>A0ABU4GBL9</accession>
<feature type="transmembrane region" description="Helical" evidence="1">
    <location>
        <begin position="9"/>
        <end position="27"/>
    </location>
</feature>
<name>A0ABU4GBL9_9BACL</name>
<keyword evidence="1" id="KW-0812">Transmembrane</keyword>
<keyword evidence="1" id="KW-0472">Membrane</keyword>
<proteinExistence type="predicted"/>
<feature type="transmembrane region" description="Helical" evidence="1">
    <location>
        <begin position="122"/>
        <end position="142"/>
    </location>
</feature>
<evidence type="ECO:0000313" key="2">
    <source>
        <dbReference type="EMBL" id="MDW0114369.1"/>
    </source>
</evidence>
<evidence type="ECO:0000256" key="1">
    <source>
        <dbReference type="SAM" id="Phobius"/>
    </source>
</evidence>
<sequence>MEQSHSERFNIPLLTILIIFAFILLFFSDLLSKPIISEINAGMPIVDLMFKSDDKISFLKHLVIPLLLLIAGLLSIFVSIKKIVIEALFESEETLNKILLIFLTIILIIVSVKALLNTWALVKIALLCMFVVFMILAILGAFQNNNSKT</sequence>
<reference evidence="2 3" key="1">
    <citation type="submission" date="2023-06" db="EMBL/GenBank/DDBJ databases">
        <title>Sporosarcina sp. nov., isolated from Korean traditional fermented seafood 'Jeotgal'.</title>
        <authorList>
            <person name="Yang A.I."/>
            <person name="Shin N.-R."/>
        </authorList>
    </citation>
    <scope>NUCLEOTIDE SEQUENCE [LARGE SCALE GENOMIC DNA]</scope>
    <source>
        <strain evidence="2 3">KCTC13119</strain>
    </source>
</reference>
<evidence type="ECO:0008006" key="4">
    <source>
        <dbReference type="Google" id="ProtNLM"/>
    </source>
</evidence>
<keyword evidence="1" id="KW-1133">Transmembrane helix</keyword>
<dbReference type="RefSeq" id="WP_317945354.1">
    <property type="nucleotide sequence ID" value="NZ_JAUBDI010000016.1"/>
</dbReference>
<feature type="transmembrane region" description="Helical" evidence="1">
    <location>
        <begin position="98"/>
        <end position="116"/>
    </location>
</feature>
<feature type="transmembrane region" description="Helical" evidence="1">
    <location>
        <begin position="58"/>
        <end position="78"/>
    </location>
</feature>
<dbReference type="EMBL" id="JAUBDI010000016">
    <property type="protein sequence ID" value="MDW0114369.1"/>
    <property type="molecule type" value="Genomic_DNA"/>
</dbReference>
<keyword evidence="3" id="KW-1185">Reference proteome</keyword>